<protein>
    <submittedName>
        <fullName evidence="1">Uncharacterized protein</fullName>
    </submittedName>
</protein>
<comment type="caution">
    <text evidence="1">The sequence shown here is derived from an EMBL/GenBank/DDBJ whole genome shotgun (WGS) entry which is preliminary data.</text>
</comment>
<keyword evidence="2" id="KW-1185">Reference proteome</keyword>
<dbReference type="Proteomes" id="UP001190700">
    <property type="component" value="Unassembled WGS sequence"/>
</dbReference>
<reference evidence="1 2" key="1">
    <citation type="journal article" date="2015" name="Genome Biol. Evol.">
        <title>Comparative Genomics of a Bacterivorous Green Alga Reveals Evolutionary Causalities and Consequences of Phago-Mixotrophic Mode of Nutrition.</title>
        <authorList>
            <person name="Burns J.A."/>
            <person name="Paasch A."/>
            <person name="Narechania A."/>
            <person name="Kim E."/>
        </authorList>
    </citation>
    <scope>NUCLEOTIDE SEQUENCE [LARGE SCALE GENOMIC DNA]</scope>
    <source>
        <strain evidence="1 2">PLY_AMNH</strain>
    </source>
</reference>
<organism evidence="1 2">
    <name type="scientific">Cymbomonas tetramitiformis</name>
    <dbReference type="NCBI Taxonomy" id="36881"/>
    <lineage>
        <taxon>Eukaryota</taxon>
        <taxon>Viridiplantae</taxon>
        <taxon>Chlorophyta</taxon>
        <taxon>Pyramimonadophyceae</taxon>
        <taxon>Pyramimonadales</taxon>
        <taxon>Pyramimonadaceae</taxon>
        <taxon>Cymbomonas</taxon>
    </lineage>
</organism>
<dbReference type="AlphaFoldDB" id="A0AAE0FSC6"/>
<gene>
    <name evidence="1" type="ORF">CYMTET_26152</name>
</gene>
<sequence length="75" mass="7935">MAGGTPDIVADISACSLCEDNGACLVSAVDEYTEMAQHDDDAALHINTFTAPAMACRCRWCPRPATAFACKIRGL</sequence>
<proteinExistence type="predicted"/>
<accession>A0AAE0FSC6</accession>
<name>A0AAE0FSC6_9CHLO</name>
<evidence type="ECO:0000313" key="2">
    <source>
        <dbReference type="Proteomes" id="UP001190700"/>
    </source>
</evidence>
<evidence type="ECO:0000313" key="1">
    <source>
        <dbReference type="EMBL" id="KAK3265147.1"/>
    </source>
</evidence>
<dbReference type="EMBL" id="LGRX02014107">
    <property type="protein sequence ID" value="KAK3265147.1"/>
    <property type="molecule type" value="Genomic_DNA"/>
</dbReference>